<feature type="transmembrane region" description="Helical" evidence="9">
    <location>
        <begin position="71"/>
        <end position="95"/>
    </location>
</feature>
<comment type="function">
    <text evidence="8">The phosphoenolpyruvate-dependent sugar phosphotransferase system (PTS), a major carbohydrate active -transport system, catalyzes the phosphorylation of incoming sugar substrates concomitant with their translocation across the cell membrane.</text>
</comment>
<keyword evidence="7 8" id="KW-0472">Membrane</keyword>
<evidence type="ECO:0000256" key="5">
    <source>
        <dbReference type="ARBA" id="ARBA00022692"/>
    </source>
</evidence>
<evidence type="ECO:0000256" key="7">
    <source>
        <dbReference type="ARBA" id="ARBA00023136"/>
    </source>
</evidence>
<dbReference type="EMBL" id="JTHP01000014">
    <property type="protein sequence ID" value="KJD45841.1"/>
    <property type="molecule type" value="Genomic_DNA"/>
</dbReference>
<feature type="transmembrane region" description="Helical" evidence="9">
    <location>
        <begin position="325"/>
        <end position="344"/>
    </location>
</feature>
<proteinExistence type="predicted"/>
<keyword evidence="5 9" id="KW-0812">Transmembrane</keyword>
<keyword evidence="6 9" id="KW-1133">Transmembrane helix</keyword>
<accession>A0A0D7X394</accession>
<protein>
    <recommendedName>
        <fullName evidence="8">Permease IIC component</fullName>
    </recommendedName>
</protein>
<evidence type="ECO:0000256" key="6">
    <source>
        <dbReference type="ARBA" id="ARBA00022989"/>
    </source>
</evidence>
<feature type="transmembrane region" description="Helical" evidence="9">
    <location>
        <begin position="229"/>
        <end position="251"/>
    </location>
</feature>
<keyword evidence="2 8" id="KW-0813">Transport</keyword>
<evidence type="ECO:0000256" key="4">
    <source>
        <dbReference type="ARBA" id="ARBA00022597"/>
    </source>
</evidence>
<feature type="transmembrane region" description="Helical" evidence="9">
    <location>
        <begin position="186"/>
        <end position="209"/>
    </location>
</feature>
<feature type="transmembrane region" description="Helical" evidence="9">
    <location>
        <begin position="289"/>
        <end position="313"/>
    </location>
</feature>
<comment type="caution">
    <text evidence="11">The sequence shown here is derived from an EMBL/GenBank/DDBJ whole genome shotgun (WGS) entry which is preliminary data.</text>
</comment>
<feature type="domain" description="PTS EIIC type-3" evidence="10">
    <location>
        <begin position="7"/>
        <end position="417"/>
    </location>
</feature>
<name>A0A0D7X394_9BACL</name>
<evidence type="ECO:0000256" key="9">
    <source>
        <dbReference type="SAM" id="Phobius"/>
    </source>
</evidence>
<dbReference type="PATRIC" id="fig|159743.3.peg.2069"/>
<evidence type="ECO:0000313" key="12">
    <source>
        <dbReference type="Proteomes" id="UP000032534"/>
    </source>
</evidence>
<dbReference type="PANTHER" id="PTHR33989">
    <property type="match status" value="1"/>
</dbReference>
<dbReference type="OrthoDB" id="1641940at2"/>
<keyword evidence="3 8" id="KW-1003">Cell membrane</keyword>
<feature type="transmembrane region" description="Helical" evidence="9">
    <location>
        <begin position="30"/>
        <end position="51"/>
    </location>
</feature>
<keyword evidence="4 8" id="KW-0762">Sugar transport</keyword>
<keyword evidence="12" id="KW-1185">Reference proteome</keyword>
<evidence type="ECO:0000313" key="11">
    <source>
        <dbReference type="EMBL" id="KJD45841.1"/>
    </source>
</evidence>
<evidence type="ECO:0000256" key="2">
    <source>
        <dbReference type="ARBA" id="ARBA00022448"/>
    </source>
</evidence>
<dbReference type="PIRSF" id="PIRSF006351">
    <property type="entry name" value="PTS_EIIC-Cellobiose"/>
    <property type="match status" value="1"/>
</dbReference>
<evidence type="ECO:0000256" key="8">
    <source>
        <dbReference type="PIRNR" id="PIRNR006351"/>
    </source>
</evidence>
<feature type="transmembrane region" description="Helical" evidence="9">
    <location>
        <begin position="146"/>
        <end position="165"/>
    </location>
</feature>
<feature type="transmembrane region" description="Helical" evidence="9">
    <location>
        <begin position="350"/>
        <end position="371"/>
    </location>
</feature>
<dbReference type="GO" id="GO:0008982">
    <property type="term" value="F:protein-N(PI)-phosphohistidine-sugar phosphotransferase activity"/>
    <property type="evidence" value="ECO:0007669"/>
    <property type="project" value="UniProtKB-UniRule"/>
</dbReference>
<dbReference type="GO" id="GO:0009401">
    <property type="term" value="P:phosphoenolpyruvate-dependent sugar phosphotransferase system"/>
    <property type="evidence" value="ECO:0007669"/>
    <property type="project" value="InterPro"/>
</dbReference>
<evidence type="ECO:0000259" key="10">
    <source>
        <dbReference type="PROSITE" id="PS51105"/>
    </source>
</evidence>
<dbReference type="InterPro" id="IPR004796">
    <property type="entry name" value="PTS_IIC_cello"/>
</dbReference>
<organism evidence="11 12">
    <name type="scientific">Paenibacillus terrae</name>
    <dbReference type="NCBI Taxonomy" id="159743"/>
    <lineage>
        <taxon>Bacteria</taxon>
        <taxon>Bacillati</taxon>
        <taxon>Bacillota</taxon>
        <taxon>Bacilli</taxon>
        <taxon>Bacillales</taxon>
        <taxon>Paenibacillaceae</taxon>
        <taxon>Paenibacillus</taxon>
    </lineage>
</organism>
<sequence>MGFKENFERVITTSAEFVDKNKYLSVVKAAFSQLLPLIMIGSFSTLLNTLIANPESGLARWLPFLTNLKPAFDAISFATISCMALPLIFLIGLSLGKKNGVSEVTSGILALLSYILVVPNVVSITTDEGITLQTAGLATSALGAEGLLVGMLIAVLAVEIFSFLMKFEKIKIRMPDQVPPMVATSFNTLIPVFSTTTIIAILGVLFRLATGQFINEFIYTAVQTPLQNVFQTPYGIVIVIIVMQLLWFLGIHGGQATSPIKNPLMAIAIAVNVEAVSNGMAPTEPITFGFWRCFVAVGGAGMIISLVFAILLVSRRPEQKTLAKLGMLPSICGISEPIIFGLPLVLNVTFLIPLVLNSCISALIAMFAMNIGFIVPNAVDVPFGVPILLNAFISFGWKGTLVQLVCLIVTTLAWIPFVLISNRQAAKATKNDVAAVN</sequence>
<dbReference type="Pfam" id="PF02378">
    <property type="entry name" value="PTS_EIIC"/>
    <property type="match status" value="1"/>
</dbReference>
<evidence type="ECO:0000256" key="3">
    <source>
        <dbReference type="ARBA" id="ARBA00022475"/>
    </source>
</evidence>
<dbReference type="AlphaFoldDB" id="A0A0D7X394"/>
<feature type="transmembrane region" description="Helical" evidence="9">
    <location>
        <begin position="107"/>
        <end position="126"/>
    </location>
</feature>
<dbReference type="RefSeq" id="WP_044645873.1">
    <property type="nucleotide sequence ID" value="NZ_JTHP01000014.1"/>
</dbReference>
<dbReference type="NCBIfam" id="TIGR00410">
    <property type="entry name" value="lacE"/>
    <property type="match status" value="1"/>
</dbReference>
<comment type="subcellular location">
    <subcellularLocation>
        <location evidence="1">Cell membrane</location>
        <topology evidence="1">Multi-pass membrane protein</topology>
    </subcellularLocation>
</comment>
<gene>
    <name evidence="11" type="ORF">QD47_09330</name>
</gene>
<dbReference type="GO" id="GO:0005886">
    <property type="term" value="C:plasma membrane"/>
    <property type="evidence" value="ECO:0007669"/>
    <property type="project" value="UniProtKB-SubCell"/>
</dbReference>
<dbReference type="InterPro" id="IPR051088">
    <property type="entry name" value="PTS_Sugar-EIIC/EIIB"/>
</dbReference>
<dbReference type="PROSITE" id="PS51105">
    <property type="entry name" value="PTS_EIIC_TYPE_3"/>
    <property type="match status" value="1"/>
</dbReference>
<dbReference type="InterPro" id="IPR003352">
    <property type="entry name" value="PTS_EIIC"/>
</dbReference>
<dbReference type="InterPro" id="IPR004501">
    <property type="entry name" value="PTS_EIIC_3"/>
</dbReference>
<evidence type="ECO:0000256" key="1">
    <source>
        <dbReference type="ARBA" id="ARBA00004651"/>
    </source>
</evidence>
<dbReference type="Proteomes" id="UP000032534">
    <property type="component" value="Unassembled WGS sequence"/>
</dbReference>
<reference evidence="11 12" key="1">
    <citation type="submission" date="2014-11" db="EMBL/GenBank/DDBJ databases">
        <title>Draft Genome Sequences of Paenibacillus polymyxa NRRL B-30509 and Paenibacillus terrae NRRL B-30644, Strains from a Poultry Environment that Produce Tridecaptin A and Paenicidins.</title>
        <authorList>
            <person name="van Belkum M.J."/>
            <person name="Lohans C.T."/>
            <person name="Vederas J.C."/>
        </authorList>
    </citation>
    <scope>NUCLEOTIDE SEQUENCE [LARGE SCALE GENOMIC DNA]</scope>
    <source>
        <strain evidence="11 12">NRRL B-30644</strain>
    </source>
</reference>
<dbReference type="PANTHER" id="PTHR33989:SF4">
    <property type="entry name" value="PTS SYSTEM N,N'-DIACETYLCHITOBIOSE-SPECIFIC EIIC COMPONENT"/>
    <property type="match status" value="1"/>
</dbReference>
<feature type="transmembrane region" description="Helical" evidence="9">
    <location>
        <begin position="401"/>
        <end position="420"/>
    </location>
</feature>